<dbReference type="AlphaFoldDB" id="A0A139WLX6"/>
<dbReference type="InParanoid" id="A0A139WLX6"/>
<evidence type="ECO:0000256" key="1">
    <source>
        <dbReference type="SAM" id="Phobius"/>
    </source>
</evidence>
<keyword evidence="3" id="KW-1185">Reference proteome</keyword>
<dbReference type="Proteomes" id="UP000007266">
    <property type="component" value="Linkage group 3"/>
</dbReference>
<sequence>MPSIKEQLEKQPPLRIQTDTEIPIVTLLAGTVGITLLLVCCCCGGGGGGRNP</sequence>
<feature type="transmembrane region" description="Helical" evidence="1">
    <location>
        <begin position="21"/>
        <end position="47"/>
    </location>
</feature>
<evidence type="ECO:0000313" key="2">
    <source>
        <dbReference type="EMBL" id="KYB28831.1"/>
    </source>
</evidence>
<protein>
    <submittedName>
        <fullName evidence="2">Uncharacterized protein</fullName>
    </submittedName>
</protein>
<dbReference type="EMBL" id="KQ971319">
    <property type="protein sequence ID" value="KYB28831.1"/>
    <property type="molecule type" value="Genomic_DNA"/>
</dbReference>
<evidence type="ECO:0000313" key="3">
    <source>
        <dbReference type="Proteomes" id="UP000007266"/>
    </source>
</evidence>
<keyword evidence="1" id="KW-0472">Membrane</keyword>
<reference evidence="2 3" key="2">
    <citation type="journal article" date="2010" name="Nucleic Acids Res.">
        <title>BeetleBase in 2010: revisions to provide comprehensive genomic information for Tribolium castaneum.</title>
        <authorList>
            <person name="Kim H.S."/>
            <person name="Murphy T."/>
            <person name="Xia J."/>
            <person name="Caragea D."/>
            <person name="Park Y."/>
            <person name="Beeman R.W."/>
            <person name="Lorenzen M.D."/>
            <person name="Butcher S."/>
            <person name="Manak J.R."/>
            <person name="Brown S.J."/>
        </authorList>
    </citation>
    <scope>GENOME REANNOTATION</scope>
    <source>
        <strain evidence="2 3">Georgia GA2</strain>
    </source>
</reference>
<name>A0A139WLX6_TRICA</name>
<proteinExistence type="predicted"/>
<gene>
    <name evidence="2" type="primary">AUGUSTUS-3.0.2_34576</name>
    <name evidence="2" type="ORF">TcasGA2_TC034576</name>
</gene>
<organism evidence="2 3">
    <name type="scientific">Tribolium castaneum</name>
    <name type="common">Red flour beetle</name>
    <dbReference type="NCBI Taxonomy" id="7070"/>
    <lineage>
        <taxon>Eukaryota</taxon>
        <taxon>Metazoa</taxon>
        <taxon>Ecdysozoa</taxon>
        <taxon>Arthropoda</taxon>
        <taxon>Hexapoda</taxon>
        <taxon>Insecta</taxon>
        <taxon>Pterygota</taxon>
        <taxon>Neoptera</taxon>
        <taxon>Endopterygota</taxon>
        <taxon>Coleoptera</taxon>
        <taxon>Polyphaga</taxon>
        <taxon>Cucujiformia</taxon>
        <taxon>Tenebrionidae</taxon>
        <taxon>Tenebrionidae incertae sedis</taxon>
        <taxon>Tribolium</taxon>
    </lineage>
</organism>
<keyword evidence="1" id="KW-1133">Transmembrane helix</keyword>
<keyword evidence="1" id="KW-0812">Transmembrane</keyword>
<accession>A0A139WLX6</accession>
<reference evidence="2 3" key="1">
    <citation type="journal article" date="2008" name="Nature">
        <title>The genome of the model beetle and pest Tribolium castaneum.</title>
        <authorList>
            <consortium name="Tribolium Genome Sequencing Consortium"/>
            <person name="Richards S."/>
            <person name="Gibbs R.A."/>
            <person name="Weinstock G.M."/>
            <person name="Brown S.J."/>
            <person name="Denell R."/>
            <person name="Beeman R.W."/>
            <person name="Gibbs R."/>
            <person name="Beeman R.W."/>
            <person name="Brown S.J."/>
            <person name="Bucher G."/>
            <person name="Friedrich M."/>
            <person name="Grimmelikhuijzen C.J."/>
            <person name="Klingler M."/>
            <person name="Lorenzen M."/>
            <person name="Richards S."/>
            <person name="Roth S."/>
            <person name="Schroder R."/>
            <person name="Tautz D."/>
            <person name="Zdobnov E.M."/>
            <person name="Muzny D."/>
            <person name="Gibbs R.A."/>
            <person name="Weinstock G.M."/>
            <person name="Attaway T."/>
            <person name="Bell S."/>
            <person name="Buhay C.J."/>
            <person name="Chandrabose M.N."/>
            <person name="Chavez D."/>
            <person name="Clerk-Blankenburg K.P."/>
            <person name="Cree A."/>
            <person name="Dao M."/>
            <person name="Davis C."/>
            <person name="Chacko J."/>
            <person name="Dinh H."/>
            <person name="Dugan-Rocha S."/>
            <person name="Fowler G."/>
            <person name="Garner T.T."/>
            <person name="Garnes J."/>
            <person name="Gnirke A."/>
            <person name="Hawes A."/>
            <person name="Hernandez J."/>
            <person name="Hines S."/>
            <person name="Holder M."/>
            <person name="Hume J."/>
            <person name="Jhangiani S.N."/>
            <person name="Joshi V."/>
            <person name="Khan Z.M."/>
            <person name="Jackson L."/>
            <person name="Kovar C."/>
            <person name="Kowis A."/>
            <person name="Lee S."/>
            <person name="Lewis L.R."/>
            <person name="Margolis J."/>
            <person name="Morgan M."/>
            <person name="Nazareth L.V."/>
            <person name="Nguyen N."/>
            <person name="Okwuonu G."/>
            <person name="Parker D."/>
            <person name="Richards S."/>
            <person name="Ruiz S.J."/>
            <person name="Santibanez J."/>
            <person name="Savard J."/>
            <person name="Scherer S.E."/>
            <person name="Schneider B."/>
            <person name="Sodergren E."/>
            <person name="Tautz D."/>
            <person name="Vattahil S."/>
            <person name="Villasana D."/>
            <person name="White C.S."/>
            <person name="Wright R."/>
            <person name="Park Y."/>
            <person name="Beeman R.W."/>
            <person name="Lord J."/>
            <person name="Oppert B."/>
            <person name="Lorenzen M."/>
            <person name="Brown S."/>
            <person name="Wang L."/>
            <person name="Savard J."/>
            <person name="Tautz D."/>
            <person name="Richards S."/>
            <person name="Weinstock G."/>
            <person name="Gibbs R.A."/>
            <person name="Liu Y."/>
            <person name="Worley K."/>
            <person name="Weinstock G."/>
            <person name="Elsik C.G."/>
            <person name="Reese J.T."/>
            <person name="Elhaik E."/>
            <person name="Landan G."/>
            <person name="Graur D."/>
            <person name="Arensburger P."/>
            <person name="Atkinson P."/>
            <person name="Beeman R.W."/>
            <person name="Beidler J."/>
            <person name="Brown S.J."/>
            <person name="Demuth J.P."/>
            <person name="Drury D.W."/>
            <person name="Du Y.Z."/>
            <person name="Fujiwara H."/>
            <person name="Lorenzen M."/>
            <person name="Maselli V."/>
            <person name="Osanai M."/>
            <person name="Park Y."/>
            <person name="Robertson H.M."/>
            <person name="Tu Z."/>
            <person name="Wang J.J."/>
            <person name="Wang S."/>
            <person name="Richards S."/>
            <person name="Song H."/>
            <person name="Zhang L."/>
            <person name="Sodergren E."/>
            <person name="Werner D."/>
            <person name="Stanke M."/>
            <person name="Morgenstern B."/>
            <person name="Solovyev V."/>
            <person name="Kosarev P."/>
            <person name="Brown G."/>
            <person name="Chen H.C."/>
            <person name="Ermolaeva O."/>
            <person name="Hlavina W."/>
            <person name="Kapustin Y."/>
            <person name="Kiryutin B."/>
            <person name="Kitts P."/>
            <person name="Maglott D."/>
            <person name="Pruitt K."/>
            <person name="Sapojnikov V."/>
            <person name="Souvorov A."/>
            <person name="Mackey A.J."/>
            <person name="Waterhouse R.M."/>
            <person name="Wyder S."/>
            <person name="Zdobnov E.M."/>
            <person name="Zdobnov E.M."/>
            <person name="Wyder S."/>
            <person name="Kriventseva E.V."/>
            <person name="Kadowaki T."/>
            <person name="Bork P."/>
            <person name="Aranda M."/>
            <person name="Bao R."/>
            <person name="Beermann A."/>
            <person name="Berns N."/>
            <person name="Bolognesi R."/>
            <person name="Bonneton F."/>
            <person name="Bopp D."/>
            <person name="Brown S.J."/>
            <person name="Bucher G."/>
            <person name="Butts T."/>
            <person name="Chaumot A."/>
            <person name="Denell R.E."/>
            <person name="Ferrier D.E."/>
            <person name="Friedrich M."/>
            <person name="Gordon C.M."/>
            <person name="Jindra M."/>
            <person name="Klingler M."/>
            <person name="Lan Q."/>
            <person name="Lattorff H.M."/>
            <person name="Laudet V."/>
            <person name="von Levetsow C."/>
            <person name="Liu Z."/>
            <person name="Lutz R."/>
            <person name="Lynch J.A."/>
            <person name="da Fonseca R.N."/>
            <person name="Posnien N."/>
            <person name="Reuter R."/>
            <person name="Roth S."/>
            <person name="Savard J."/>
            <person name="Schinko J.B."/>
            <person name="Schmitt C."/>
            <person name="Schoppmeier M."/>
            <person name="Schroder R."/>
            <person name="Shippy T.D."/>
            <person name="Simonnet F."/>
            <person name="Marques-Souza H."/>
            <person name="Tautz D."/>
            <person name="Tomoyasu Y."/>
            <person name="Trauner J."/>
            <person name="Van der Zee M."/>
            <person name="Vervoort M."/>
            <person name="Wittkopp N."/>
            <person name="Wimmer E.A."/>
            <person name="Yang X."/>
            <person name="Jones A.K."/>
            <person name="Sattelle D.B."/>
            <person name="Ebert P.R."/>
            <person name="Nelson D."/>
            <person name="Scott J.G."/>
            <person name="Beeman R.W."/>
            <person name="Muthukrishnan S."/>
            <person name="Kramer K.J."/>
            <person name="Arakane Y."/>
            <person name="Beeman R.W."/>
            <person name="Zhu Q."/>
            <person name="Hogenkamp D."/>
            <person name="Dixit R."/>
            <person name="Oppert B."/>
            <person name="Jiang H."/>
            <person name="Zou Z."/>
            <person name="Marshall J."/>
            <person name="Elpidina E."/>
            <person name="Vinokurov K."/>
            <person name="Oppert C."/>
            <person name="Zou Z."/>
            <person name="Evans J."/>
            <person name="Lu Z."/>
            <person name="Zhao P."/>
            <person name="Sumathipala N."/>
            <person name="Altincicek B."/>
            <person name="Vilcinskas A."/>
            <person name="Williams M."/>
            <person name="Hultmark D."/>
            <person name="Hetru C."/>
            <person name="Jiang H."/>
            <person name="Grimmelikhuijzen C.J."/>
            <person name="Hauser F."/>
            <person name="Cazzamali G."/>
            <person name="Williamson M."/>
            <person name="Park Y."/>
            <person name="Li B."/>
            <person name="Tanaka Y."/>
            <person name="Predel R."/>
            <person name="Neupert S."/>
            <person name="Schachtner J."/>
            <person name="Verleyen P."/>
            <person name="Raible F."/>
            <person name="Bork P."/>
            <person name="Friedrich M."/>
            <person name="Walden K.K."/>
            <person name="Robertson H.M."/>
            <person name="Angeli S."/>
            <person name="Foret S."/>
            <person name="Bucher G."/>
            <person name="Schuetz S."/>
            <person name="Maleszka R."/>
            <person name="Wimmer E.A."/>
            <person name="Beeman R.W."/>
            <person name="Lorenzen M."/>
            <person name="Tomoyasu Y."/>
            <person name="Miller S.C."/>
            <person name="Grossmann D."/>
            <person name="Bucher G."/>
        </authorList>
    </citation>
    <scope>NUCLEOTIDE SEQUENCE [LARGE SCALE GENOMIC DNA]</scope>
    <source>
        <strain evidence="2 3">Georgia GA2</strain>
    </source>
</reference>